<evidence type="ECO:0000313" key="2">
    <source>
        <dbReference type="EMBL" id="KAH0574404.1"/>
    </source>
</evidence>
<proteinExistence type="predicted"/>
<dbReference type="EMBL" id="KI546085">
    <property type="protein sequence ID" value="EST46089.1"/>
    <property type="molecule type" value="Genomic_DNA"/>
</dbReference>
<protein>
    <submittedName>
        <fullName evidence="1">Uncharacterized protein</fullName>
    </submittedName>
</protein>
<dbReference type="Proteomes" id="UP000018208">
    <property type="component" value="Unassembled WGS sequence"/>
</dbReference>
<keyword evidence="3" id="KW-1185">Reference proteome</keyword>
<evidence type="ECO:0000313" key="3">
    <source>
        <dbReference type="Proteomes" id="UP000018208"/>
    </source>
</evidence>
<organism evidence="1">
    <name type="scientific">Spironucleus salmonicida</name>
    <dbReference type="NCBI Taxonomy" id="348837"/>
    <lineage>
        <taxon>Eukaryota</taxon>
        <taxon>Metamonada</taxon>
        <taxon>Diplomonadida</taxon>
        <taxon>Hexamitidae</taxon>
        <taxon>Hexamitinae</taxon>
        <taxon>Spironucleus</taxon>
    </lineage>
</organism>
<dbReference type="EMBL" id="AUWU02000004">
    <property type="protein sequence ID" value="KAH0574404.1"/>
    <property type="molecule type" value="Genomic_DNA"/>
</dbReference>
<dbReference type="VEuPathDB" id="GiardiaDB:SS50377_24360"/>
<accession>V6LZ29</accession>
<gene>
    <name evidence="1" type="ORF">SS50377_14080</name>
    <name evidence="2" type="ORF">SS50377_24360</name>
</gene>
<name>V6LZ29_9EUKA</name>
<reference evidence="2" key="2">
    <citation type="submission" date="2020-12" db="EMBL/GenBank/DDBJ databases">
        <title>New Spironucleus salmonicida genome in near-complete chromosomes.</title>
        <authorList>
            <person name="Xu F."/>
            <person name="Kurt Z."/>
            <person name="Jimenez-Gonzalez A."/>
            <person name="Astvaldsson A."/>
            <person name="Andersson J.O."/>
            <person name="Svard S.G."/>
        </authorList>
    </citation>
    <scope>NUCLEOTIDE SEQUENCE</scope>
    <source>
        <strain evidence="2">ATCC 50377</strain>
    </source>
</reference>
<sequence>MFNQLEKEDLNVAQFITENLKKDGISINTLLQYLTNSQEKNDVSQKQLKKSSQLYIQEQYVKASNIAFQIQKSYVNFEQDYKRLNALNVNINLQDQHTTGQVQQQDLEDIENEIQLQYFFNNLVKEKKYMSATAFLHVIYNIAITSQLNFQTQNTLLRIFKDNRLIIKKIITEEIDFSVKEETVETIFIQYNQQYKFLDQHIILLNQLNQAEIYQDQTFTIQQQMILIAFNLNFIDEIFDLLKINLDKIDFYIDPSSASSYLIKCFKKFTYIVENIQEITQIANKFQITQKFHVVKIQTILANFNLIRQQISIMLDKLTEQSRIDSLFQYNYQVLINCQELLFKNQNFLRMQGYFIGINDDEFKIVLKGIQTLLFDLQIYIQNGKYHRTAYIFSEQIQLPQYLMCFNTIFDNNFNIQIDQYQSFCLQNCQEISEIIQKQPELFLEIIQNFLQNLLVQRIIVHAVDETERFVEFVFQTIIHFKFVIPQCHSLLRGKGGYGQSYLDKSLENCIALFAQLSEQIIAKSLISLNKSSDVSEKIMQFSERLDQKDFGIILSKFILE</sequence>
<reference evidence="1 2" key="1">
    <citation type="journal article" date="2014" name="PLoS Genet.">
        <title>The Genome of Spironucleus salmonicida Highlights a Fish Pathogen Adapted to Fluctuating Environments.</title>
        <authorList>
            <person name="Xu F."/>
            <person name="Jerlstrom-Hultqvist J."/>
            <person name="Einarsson E."/>
            <person name="Astvaldsson A."/>
            <person name="Svard S.G."/>
            <person name="Andersson J.O."/>
        </authorList>
    </citation>
    <scope>NUCLEOTIDE SEQUENCE</scope>
    <source>
        <strain evidence="2">ATCC 50377</strain>
    </source>
</reference>
<evidence type="ECO:0000313" key="1">
    <source>
        <dbReference type="EMBL" id="EST46089.1"/>
    </source>
</evidence>
<dbReference type="AlphaFoldDB" id="V6LZ29"/>